<name>A0ABN8ILQ7_9NEOP</name>
<dbReference type="Proteomes" id="UP000837857">
    <property type="component" value="Chromosome 24"/>
</dbReference>
<dbReference type="EMBL" id="OW152836">
    <property type="protein sequence ID" value="CAH2057524.1"/>
    <property type="molecule type" value="Genomic_DNA"/>
</dbReference>
<keyword evidence="2" id="KW-1185">Reference proteome</keyword>
<proteinExistence type="predicted"/>
<protein>
    <submittedName>
        <fullName evidence="1">Uncharacterized protein</fullName>
    </submittedName>
</protein>
<organism evidence="1 2">
    <name type="scientific">Iphiclides podalirius</name>
    <name type="common">scarce swallowtail</name>
    <dbReference type="NCBI Taxonomy" id="110791"/>
    <lineage>
        <taxon>Eukaryota</taxon>
        <taxon>Metazoa</taxon>
        <taxon>Ecdysozoa</taxon>
        <taxon>Arthropoda</taxon>
        <taxon>Hexapoda</taxon>
        <taxon>Insecta</taxon>
        <taxon>Pterygota</taxon>
        <taxon>Neoptera</taxon>
        <taxon>Endopterygota</taxon>
        <taxon>Lepidoptera</taxon>
        <taxon>Glossata</taxon>
        <taxon>Ditrysia</taxon>
        <taxon>Papilionoidea</taxon>
        <taxon>Papilionidae</taxon>
        <taxon>Papilioninae</taxon>
        <taxon>Iphiclides</taxon>
    </lineage>
</organism>
<reference evidence="1" key="1">
    <citation type="submission" date="2022-03" db="EMBL/GenBank/DDBJ databases">
        <authorList>
            <person name="Martin H S."/>
        </authorList>
    </citation>
    <scope>NUCLEOTIDE SEQUENCE</scope>
</reference>
<evidence type="ECO:0000313" key="1">
    <source>
        <dbReference type="EMBL" id="CAH2057524.1"/>
    </source>
</evidence>
<gene>
    <name evidence="1" type="ORF">IPOD504_LOCUS10290</name>
</gene>
<sequence length="72" mass="7744">MRCTFSAENLAKFASGFSEVYVSPVRGATPPAQATGVPPPPFLRACLPRTEWAAVWCKSKKVRDASSDSIIS</sequence>
<accession>A0ABN8ILQ7</accession>
<evidence type="ECO:0000313" key="2">
    <source>
        <dbReference type="Proteomes" id="UP000837857"/>
    </source>
</evidence>
<feature type="non-terminal residue" evidence="1">
    <location>
        <position position="72"/>
    </location>
</feature>